<keyword evidence="3" id="KW-1185">Reference proteome</keyword>
<name>A0A072U769_MEDTR</name>
<dbReference type="Proteomes" id="UP000002051">
    <property type="component" value="Chromosome 6"/>
</dbReference>
<gene>
    <name evidence="1" type="ordered locus">MTR_6g011160</name>
</gene>
<organism evidence="1 3">
    <name type="scientific">Medicago truncatula</name>
    <name type="common">Barrel medic</name>
    <name type="synonym">Medicago tribuloides</name>
    <dbReference type="NCBI Taxonomy" id="3880"/>
    <lineage>
        <taxon>Eukaryota</taxon>
        <taxon>Viridiplantae</taxon>
        <taxon>Streptophyta</taxon>
        <taxon>Embryophyta</taxon>
        <taxon>Tracheophyta</taxon>
        <taxon>Spermatophyta</taxon>
        <taxon>Magnoliopsida</taxon>
        <taxon>eudicotyledons</taxon>
        <taxon>Gunneridae</taxon>
        <taxon>Pentapetalae</taxon>
        <taxon>rosids</taxon>
        <taxon>fabids</taxon>
        <taxon>Fabales</taxon>
        <taxon>Fabaceae</taxon>
        <taxon>Papilionoideae</taxon>
        <taxon>50 kb inversion clade</taxon>
        <taxon>NPAAA clade</taxon>
        <taxon>Hologalegina</taxon>
        <taxon>IRL clade</taxon>
        <taxon>Trifolieae</taxon>
        <taxon>Medicago</taxon>
    </lineage>
</organism>
<dbReference type="EnsemblPlants" id="KEH24948">
    <property type="protein sequence ID" value="KEH24948"/>
    <property type="gene ID" value="MTR_6g011160"/>
</dbReference>
<dbReference type="AlphaFoldDB" id="A0A072U769"/>
<reference evidence="2" key="3">
    <citation type="submission" date="2015-04" db="UniProtKB">
        <authorList>
            <consortium name="EnsemblPlants"/>
        </authorList>
    </citation>
    <scope>IDENTIFICATION</scope>
    <source>
        <strain evidence="2">cv. Jemalong A17</strain>
    </source>
</reference>
<dbReference type="HOGENOM" id="CLU_2658247_0_0_1"/>
<evidence type="ECO:0000313" key="2">
    <source>
        <dbReference type="EnsemblPlants" id="KEH24948"/>
    </source>
</evidence>
<evidence type="ECO:0000313" key="1">
    <source>
        <dbReference type="EMBL" id="KEH24948.1"/>
    </source>
</evidence>
<reference evidence="1 3" key="2">
    <citation type="journal article" date="2014" name="BMC Genomics">
        <title>An improved genome release (version Mt4.0) for the model legume Medicago truncatula.</title>
        <authorList>
            <person name="Tang H."/>
            <person name="Krishnakumar V."/>
            <person name="Bidwell S."/>
            <person name="Rosen B."/>
            <person name="Chan A."/>
            <person name="Zhou S."/>
            <person name="Gentzbittel L."/>
            <person name="Childs K.L."/>
            <person name="Yandell M."/>
            <person name="Gundlach H."/>
            <person name="Mayer K.F."/>
            <person name="Schwartz D.C."/>
            <person name="Town C.D."/>
        </authorList>
    </citation>
    <scope>GENOME REANNOTATION</scope>
    <source>
        <strain evidence="1">A17</strain>
        <strain evidence="2 3">cv. Jemalong A17</strain>
    </source>
</reference>
<proteinExistence type="predicted"/>
<dbReference type="EMBL" id="CM001222">
    <property type="protein sequence ID" value="KEH24948.1"/>
    <property type="molecule type" value="Genomic_DNA"/>
</dbReference>
<accession>A0A072U769</accession>
<protein>
    <submittedName>
        <fullName evidence="1 2">Uncharacterized protein</fullName>
    </submittedName>
</protein>
<reference evidence="1 3" key="1">
    <citation type="journal article" date="2011" name="Nature">
        <title>The Medicago genome provides insight into the evolution of rhizobial symbioses.</title>
        <authorList>
            <person name="Young N.D."/>
            <person name="Debelle F."/>
            <person name="Oldroyd G.E."/>
            <person name="Geurts R."/>
            <person name="Cannon S.B."/>
            <person name="Udvardi M.K."/>
            <person name="Benedito V.A."/>
            <person name="Mayer K.F."/>
            <person name="Gouzy J."/>
            <person name="Schoof H."/>
            <person name="Van de Peer Y."/>
            <person name="Proost S."/>
            <person name="Cook D.R."/>
            <person name="Meyers B.C."/>
            <person name="Spannagl M."/>
            <person name="Cheung F."/>
            <person name="De Mita S."/>
            <person name="Krishnakumar V."/>
            <person name="Gundlach H."/>
            <person name="Zhou S."/>
            <person name="Mudge J."/>
            <person name="Bharti A.K."/>
            <person name="Murray J.D."/>
            <person name="Naoumkina M.A."/>
            <person name="Rosen B."/>
            <person name="Silverstein K.A."/>
            <person name="Tang H."/>
            <person name="Rombauts S."/>
            <person name="Zhao P.X."/>
            <person name="Zhou P."/>
            <person name="Barbe V."/>
            <person name="Bardou P."/>
            <person name="Bechner M."/>
            <person name="Bellec A."/>
            <person name="Berger A."/>
            <person name="Berges H."/>
            <person name="Bidwell S."/>
            <person name="Bisseling T."/>
            <person name="Choisne N."/>
            <person name="Couloux A."/>
            <person name="Denny R."/>
            <person name="Deshpande S."/>
            <person name="Dai X."/>
            <person name="Doyle J.J."/>
            <person name="Dudez A.M."/>
            <person name="Farmer A.D."/>
            <person name="Fouteau S."/>
            <person name="Franken C."/>
            <person name="Gibelin C."/>
            <person name="Gish J."/>
            <person name="Goldstein S."/>
            <person name="Gonzalez A.J."/>
            <person name="Green P.J."/>
            <person name="Hallab A."/>
            <person name="Hartog M."/>
            <person name="Hua A."/>
            <person name="Humphray S.J."/>
            <person name="Jeong D.H."/>
            <person name="Jing Y."/>
            <person name="Jocker A."/>
            <person name="Kenton S.M."/>
            <person name="Kim D.J."/>
            <person name="Klee K."/>
            <person name="Lai H."/>
            <person name="Lang C."/>
            <person name="Lin S."/>
            <person name="Macmil S.L."/>
            <person name="Magdelenat G."/>
            <person name="Matthews L."/>
            <person name="McCorrison J."/>
            <person name="Monaghan E.L."/>
            <person name="Mun J.H."/>
            <person name="Najar F.Z."/>
            <person name="Nicholson C."/>
            <person name="Noirot C."/>
            <person name="O'Bleness M."/>
            <person name="Paule C.R."/>
            <person name="Poulain J."/>
            <person name="Prion F."/>
            <person name="Qin B."/>
            <person name="Qu C."/>
            <person name="Retzel E.F."/>
            <person name="Riddle C."/>
            <person name="Sallet E."/>
            <person name="Samain S."/>
            <person name="Samson N."/>
            <person name="Sanders I."/>
            <person name="Saurat O."/>
            <person name="Scarpelli C."/>
            <person name="Schiex T."/>
            <person name="Segurens B."/>
            <person name="Severin A.J."/>
            <person name="Sherrier D.J."/>
            <person name="Shi R."/>
            <person name="Sims S."/>
            <person name="Singer S.R."/>
            <person name="Sinharoy S."/>
            <person name="Sterck L."/>
            <person name="Viollet A."/>
            <person name="Wang B.B."/>
            <person name="Wang K."/>
            <person name="Wang M."/>
            <person name="Wang X."/>
            <person name="Warfsmann J."/>
            <person name="Weissenbach J."/>
            <person name="White D.D."/>
            <person name="White J.D."/>
            <person name="Wiley G.B."/>
            <person name="Wincker P."/>
            <person name="Xing Y."/>
            <person name="Yang L."/>
            <person name="Yao Z."/>
            <person name="Ying F."/>
            <person name="Zhai J."/>
            <person name="Zhou L."/>
            <person name="Zuber A."/>
            <person name="Denarie J."/>
            <person name="Dixon R.A."/>
            <person name="May G.D."/>
            <person name="Schwartz D.C."/>
            <person name="Rogers J."/>
            <person name="Quetier F."/>
            <person name="Town C.D."/>
            <person name="Roe B.A."/>
        </authorList>
    </citation>
    <scope>NUCLEOTIDE SEQUENCE [LARGE SCALE GENOMIC DNA]</scope>
    <source>
        <strain evidence="1">A17</strain>
        <strain evidence="2 3">cv. Jemalong A17</strain>
    </source>
</reference>
<evidence type="ECO:0000313" key="3">
    <source>
        <dbReference type="Proteomes" id="UP000002051"/>
    </source>
</evidence>
<sequence length="76" mass="9155">MEIFMPLKEIRILCWTGNDLIIFKLLFGLWPKNTSLPTFVEANGEWAYLHFVLKDETIIHGLDFQQHRQAWHICYY</sequence>